<name>A0A9N8E507_9STRA</name>
<proteinExistence type="predicted"/>
<organism evidence="1 2">
    <name type="scientific">Seminavis robusta</name>
    <dbReference type="NCBI Taxonomy" id="568900"/>
    <lineage>
        <taxon>Eukaryota</taxon>
        <taxon>Sar</taxon>
        <taxon>Stramenopiles</taxon>
        <taxon>Ochrophyta</taxon>
        <taxon>Bacillariophyta</taxon>
        <taxon>Bacillariophyceae</taxon>
        <taxon>Bacillariophycidae</taxon>
        <taxon>Naviculales</taxon>
        <taxon>Naviculaceae</taxon>
        <taxon>Seminavis</taxon>
    </lineage>
</organism>
<accession>A0A9N8E507</accession>
<sequence>MTAFQVLCSSISNTETTRAICHAPTSNDTLESFHLGFEDVGHDAAKQVLEKNAYLRNFGGWAPHSLPLEVLDTFDFYLSDLNIFGERALLLENPENHTLWVEALVKSSWSSQVGMLLHCFTFYQKIQP</sequence>
<evidence type="ECO:0000313" key="1">
    <source>
        <dbReference type="EMBL" id="CAB9513984.1"/>
    </source>
</evidence>
<gene>
    <name evidence="1" type="ORF">SEMRO_625_G177470.1</name>
</gene>
<dbReference type="AlphaFoldDB" id="A0A9N8E507"/>
<keyword evidence="2" id="KW-1185">Reference proteome</keyword>
<dbReference type="Proteomes" id="UP001153069">
    <property type="component" value="Unassembled WGS sequence"/>
</dbReference>
<dbReference type="EMBL" id="CAICTM010000624">
    <property type="protein sequence ID" value="CAB9513984.1"/>
    <property type="molecule type" value="Genomic_DNA"/>
</dbReference>
<reference evidence="1" key="1">
    <citation type="submission" date="2020-06" db="EMBL/GenBank/DDBJ databases">
        <authorList>
            <consortium name="Plant Systems Biology data submission"/>
        </authorList>
    </citation>
    <scope>NUCLEOTIDE SEQUENCE</scope>
    <source>
        <strain evidence="1">D6</strain>
    </source>
</reference>
<comment type="caution">
    <text evidence="1">The sequence shown here is derived from an EMBL/GenBank/DDBJ whole genome shotgun (WGS) entry which is preliminary data.</text>
</comment>
<protein>
    <submittedName>
        <fullName evidence="1">Uncharacterized protein</fullName>
    </submittedName>
</protein>
<evidence type="ECO:0000313" key="2">
    <source>
        <dbReference type="Proteomes" id="UP001153069"/>
    </source>
</evidence>